<dbReference type="Pfam" id="PF00092">
    <property type="entry name" value="VWA"/>
    <property type="match status" value="1"/>
</dbReference>
<dbReference type="SUPFAM" id="SSF53300">
    <property type="entry name" value="vWA-like"/>
    <property type="match status" value="1"/>
</dbReference>
<dbReference type="RefSeq" id="XP_032828268.1">
    <property type="nucleotide sequence ID" value="XM_032972377.1"/>
</dbReference>
<feature type="domain" description="VWFA" evidence="10">
    <location>
        <begin position="277"/>
        <end position="460"/>
    </location>
</feature>
<dbReference type="PANTHER" id="PTHR10338">
    <property type="entry name" value="INTER-ALPHA-TRYPSIN INHIBITOR HEAVY CHAIN FAMILY MEMBER"/>
    <property type="match status" value="1"/>
</dbReference>
<dbReference type="PROSITE" id="PS51468">
    <property type="entry name" value="VIT"/>
    <property type="match status" value="1"/>
</dbReference>
<evidence type="ECO:0000256" key="6">
    <source>
        <dbReference type="ARBA" id="ARBA00022900"/>
    </source>
</evidence>
<keyword evidence="4" id="KW-0646">Protease inhibitor</keyword>
<evidence type="ECO:0000256" key="9">
    <source>
        <dbReference type="SAM" id="SignalP"/>
    </source>
</evidence>
<evidence type="ECO:0000256" key="4">
    <source>
        <dbReference type="ARBA" id="ARBA00022690"/>
    </source>
</evidence>
<gene>
    <name evidence="13" type="primary">ITIH2</name>
</gene>
<keyword evidence="12" id="KW-1185">Reference proteome</keyword>
<protein>
    <submittedName>
        <fullName evidence="13">Inter-alpha-trypsin inhibitor heavy chain H2</fullName>
    </submittedName>
</protein>
<name>A0AAJ7U1U5_PETMA</name>
<feature type="compositionally biased region" description="Pro residues" evidence="8">
    <location>
        <begin position="627"/>
        <end position="643"/>
    </location>
</feature>
<dbReference type="SMART" id="SM00609">
    <property type="entry name" value="VIT"/>
    <property type="match status" value="1"/>
</dbReference>
<keyword evidence="5 9" id="KW-0732">Signal</keyword>
<evidence type="ECO:0000259" key="10">
    <source>
        <dbReference type="PROSITE" id="PS50234"/>
    </source>
</evidence>
<organism evidence="12 13">
    <name type="scientific">Petromyzon marinus</name>
    <name type="common">Sea lamprey</name>
    <dbReference type="NCBI Taxonomy" id="7757"/>
    <lineage>
        <taxon>Eukaryota</taxon>
        <taxon>Metazoa</taxon>
        <taxon>Chordata</taxon>
        <taxon>Craniata</taxon>
        <taxon>Vertebrata</taxon>
        <taxon>Cyclostomata</taxon>
        <taxon>Hyperoartia</taxon>
        <taxon>Petromyzontiformes</taxon>
        <taxon>Petromyzontidae</taxon>
        <taxon>Petromyzon</taxon>
    </lineage>
</organism>
<dbReference type="SMART" id="SM00327">
    <property type="entry name" value="VWA"/>
    <property type="match status" value="1"/>
</dbReference>
<dbReference type="PROSITE" id="PS50234">
    <property type="entry name" value="VWFA"/>
    <property type="match status" value="1"/>
</dbReference>
<reference evidence="13" key="1">
    <citation type="submission" date="2025-08" db="UniProtKB">
        <authorList>
            <consortium name="RefSeq"/>
        </authorList>
    </citation>
    <scope>IDENTIFICATION</scope>
    <source>
        <tissue evidence="13">Sperm</tissue>
    </source>
</reference>
<dbReference type="InterPro" id="IPR050934">
    <property type="entry name" value="ITIH"/>
</dbReference>
<keyword evidence="3" id="KW-0964">Secreted</keyword>
<evidence type="ECO:0000256" key="2">
    <source>
        <dbReference type="ARBA" id="ARBA00010158"/>
    </source>
</evidence>
<dbReference type="InterPro" id="IPR013694">
    <property type="entry name" value="VIT"/>
</dbReference>
<comment type="subcellular location">
    <subcellularLocation>
        <location evidence="1">Secreted</location>
    </subcellularLocation>
</comment>
<evidence type="ECO:0000256" key="1">
    <source>
        <dbReference type="ARBA" id="ARBA00004613"/>
    </source>
</evidence>
<evidence type="ECO:0000256" key="7">
    <source>
        <dbReference type="ARBA" id="ARBA00023180"/>
    </source>
</evidence>
<dbReference type="InterPro" id="IPR002035">
    <property type="entry name" value="VWF_A"/>
</dbReference>
<dbReference type="GO" id="GO:0030212">
    <property type="term" value="P:hyaluronan metabolic process"/>
    <property type="evidence" value="ECO:0007669"/>
    <property type="project" value="InterPro"/>
</dbReference>
<feature type="signal peptide" evidence="9">
    <location>
        <begin position="1"/>
        <end position="19"/>
    </location>
</feature>
<evidence type="ECO:0000313" key="13">
    <source>
        <dbReference type="RefSeq" id="XP_032828268.1"/>
    </source>
</evidence>
<accession>A0AAJ7U1U5</accession>
<dbReference type="GO" id="GO:0005576">
    <property type="term" value="C:extracellular region"/>
    <property type="evidence" value="ECO:0007669"/>
    <property type="project" value="UniProtKB-SubCell"/>
</dbReference>
<evidence type="ECO:0000256" key="5">
    <source>
        <dbReference type="ARBA" id="ARBA00022729"/>
    </source>
</evidence>
<dbReference type="InterPro" id="IPR010600">
    <property type="entry name" value="ITI_HC_C"/>
</dbReference>
<proteinExistence type="inferred from homology"/>
<feature type="region of interest" description="Disordered" evidence="8">
    <location>
        <begin position="623"/>
        <end position="643"/>
    </location>
</feature>
<dbReference type="FunFam" id="3.40.50.410:FF:000013">
    <property type="entry name" value="inter-alpha-trypsin inhibitor heavy chain H2"/>
    <property type="match status" value="1"/>
</dbReference>
<dbReference type="GO" id="GO:0004867">
    <property type="term" value="F:serine-type endopeptidase inhibitor activity"/>
    <property type="evidence" value="ECO:0007669"/>
    <property type="project" value="UniProtKB-KW"/>
</dbReference>
<dbReference type="Pfam" id="PF08487">
    <property type="entry name" value="VIT"/>
    <property type="match status" value="1"/>
</dbReference>
<dbReference type="AlphaFoldDB" id="A0AAJ7U1U5"/>
<dbReference type="Pfam" id="PF06668">
    <property type="entry name" value="ITI_HC_C"/>
    <property type="match status" value="1"/>
</dbReference>
<dbReference type="PANTHER" id="PTHR10338:SF108">
    <property type="entry name" value="INTER-ALPHA-TRYPSIN INHIBITOR HEAVY CHAIN H4-LIKE PROTEIN"/>
    <property type="match status" value="1"/>
</dbReference>
<sequence>MSRLLLLCVLSALLASSLQEGLNGRAGDSPTCKPAELQSVHVVSIVTSRFARTRVISRAHNDGDRARHSLFHVLVPKGAFISNFSMTVDGKTYLGSVKDRLQAKLQYQRARQSHLPPVLLRSPGRDVERFMVGVSLAPGSTVQFELCYDELLRRQLGRYEHTLSLRTAQRVQTMQVDVYVMEPKGISFIHVPPIPGIPSNIINITHSNNKAHIRLRPCPPAAVEGGPCPGCSSAVLEGSMAVRYDVKRELSAGDVQISNGYFAHFIAPANIPPTPKNIVFIIDVSGSMWGLKMKQTQQALSTILSELRPDDHFSIIRFDHRVEAWTDELMQASACNVDDAKKYVQGLQAEGGTNINEAVLRAVEMLCSAKLQGSLPERSTSILVLLTDGDPTVGVIDLAEISANVKAAMAGNFSLFALGFGFDVDYDFLERLALENRGIARRILADNKADAQLKGFYDEVATPLLSHVAVHYAGAPVSALTQTSFDNYFHGAELVVAGKTAAHATGGPKLSAHVTAESVDSDLTLDVVADAGDTERFLSEHRFTDPTFAERLWAFLTINQLLLQRTISLSAQEKSRLSQRALDLSLRYGFVTPLTAMVLTVPNAPKQNLVGGHAGERKCCVGRVPPGQTPQPYQPEPDPPCSPPKQCPPLVKTPPTVLPVGITPRPPHVVDNDPHFIIALPKWKVTVCFNVDEEPGKIINLVSDPERGVVVNAELVGAKRPEVGATRLATYLGRVAVAMDRADVTLNVGTDDVVVAVGNRANNGSGVRETTLPWATGATITHGSVRVHVEAGRRLTVLLDERPTFVVVLHRVWKGHQVHRDFLGFYTVDQSLLSASTHGLIGQFFAEPEVAVFNTQPGEEPGKPTATMLVKGHKLKVTRGVQKNHLEDAAQGDEVPCWFVHNNGHGLIDGRLSDYLLPELFSRP</sequence>
<keyword evidence="7" id="KW-0325">Glycoprotein</keyword>
<evidence type="ECO:0000259" key="11">
    <source>
        <dbReference type="PROSITE" id="PS51468"/>
    </source>
</evidence>
<feature type="chain" id="PRO_5042581173" evidence="9">
    <location>
        <begin position="20"/>
        <end position="924"/>
    </location>
</feature>
<comment type="similarity">
    <text evidence="2">Belongs to the ITIH family.</text>
</comment>
<feature type="domain" description="VIT" evidence="11">
    <location>
        <begin position="21"/>
        <end position="150"/>
    </location>
</feature>
<dbReference type="KEGG" id="pmrn:116952756"/>
<evidence type="ECO:0000313" key="12">
    <source>
        <dbReference type="Proteomes" id="UP001318040"/>
    </source>
</evidence>
<evidence type="ECO:0000256" key="8">
    <source>
        <dbReference type="SAM" id="MobiDB-lite"/>
    </source>
</evidence>
<dbReference type="Proteomes" id="UP001318040">
    <property type="component" value="Chromosome 48"/>
</dbReference>
<keyword evidence="6" id="KW-0722">Serine protease inhibitor</keyword>
<dbReference type="InterPro" id="IPR036465">
    <property type="entry name" value="vWFA_dom_sf"/>
</dbReference>
<evidence type="ECO:0000256" key="3">
    <source>
        <dbReference type="ARBA" id="ARBA00022525"/>
    </source>
</evidence>
<dbReference type="Gene3D" id="3.40.50.410">
    <property type="entry name" value="von Willebrand factor, type A domain"/>
    <property type="match status" value="1"/>
</dbReference>